<evidence type="ECO:0000259" key="3">
    <source>
        <dbReference type="Pfam" id="PF19238"/>
    </source>
</evidence>
<dbReference type="SUPFAM" id="SSF102114">
    <property type="entry name" value="Radical SAM enzymes"/>
    <property type="match status" value="1"/>
</dbReference>
<dbReference type="Pfam" id="PF17820">
    <property type="entry name" value="PDZ_6"/>
    <property type="match status" value="1"/>
</dbReference>
<dbReference type="Gene3D" id="2.30.42.10">
    <property type="match status" value="1"/>
</dbReference>
<feature type="domain" description="Putative radical SAM N-terminal" evidence="3">
    <location>
        <begin position="87"/>
        <end position="233"/>
    </location>
</feature>
<evidence type="ECO:0000259" key="2">
    <source>
        <dbReference type="Pfam" id="PF17820"/>
    </source>
</evidence>
<dbReference type="SUPFAM" id="SSF50156">
    <property type="entry name" value="PDZ domain-like"/>
    <property type="match status" value="1"/>
</dbReference>
<evidence type="ECO:0000313" key="4">
    <source>
        <dbReference type="EMBL" id="TJW12193.1"/>
    </source>
</evidence>
<dbReference type="InterPro" id="IPR045375">
    <property type="entry name" value="Put_radical_SAM-like_N"/>
</dbReference>
<sequence length="463" mass="50932">MIYPSADIEKSACNGAADAAPRARIAAVEEGSPAWDAGFEPGCYLTSVDGQPLRDIIDWRWLSDGDAIEVGYIDLDGENGEVELEREPGESWGFEFADALFDSVKTCRNGCIFCFMQQLPRDVRGSLVLRDDDFRLSFLQGTFVTLTNLSAEDEERIKEQFISPLRVSLHAANPEVRRRIIGRHADWGLAALERLLEAGIQVHAQIVLMPGINDGDVLKDTLEWAWQRPNILSVGIVPLGFTKHQTRFEKSFTAPQDARAVIEAIGPFQKRARAERGNPWVYAADEFYGNAFGADTPRRIPPASDYGDYEMFEDGIGIIRSYVDEFREAQENGLMARCAEVLQAADAHPRYIIGEAMQPFLDRMLEESPLCGHLSALTVANRYFGGNVNVTGLLTGQDIAEAIAASPEEGPFLIPSVVFNHNGVTLDDMNVSAIEKAAGKPIAVVSCNPNAYLHEIIALAARA</sequence>
<dbReference type="EMBL" id="SSTM01000001">
    <property type="protein sequence ID" value="TJW12193.1"/>
    <property type="molecule type" value="Genomic_DNA"/>
</dbReference>
<protein>
    <submittedName>
        <fullName evidence="4">DUF512 domain-containing protein</fullName>
    </submittedName>
</protein>
<dbReference type="RefSeq" id="WP_136845177.1">
    <property type="nucleotide sequence ID" value="NZ_SSTM01000001.1"/>
</dbReference>
<dbReference type="InterPro" id="IPR013785">
    <property type="entry name" value="Aldolase_TIM"/>
</dbReference>
<dbReference type="AlphaFoldDB" id="A0A4T9TJR1"/>
<evidence type="ECO:0000259" key="1">
    <source>
        <dbReference type="Pfam" id="PF04459"/>
    </source>
</evidence>
<evidence type="ECO:0000313" key="5">
    <source>
        <dbReference type="Proteomes" id="UP000309454"/>
    </source>
</evidence>
<accession>A0A4T9TJR1</accession>
<dbReference type="Pfam" id="PF04459">
    <property type="entry name" value="DUF512"/>
    <property type="match status" value="1"/>
</dbReference>
<dbReference type="InterPro" id="IPR036034">
    <property type="entry name" value="PDZ_sf"/>
</dbReference>
<gene>
    <name evidence="4" type="ORF">E5982_00870</name>
</gene>
<dbReference type="Gene3D" id="3.20.20.70">
    <property type="entry name" value="Aldolase class I"/>
    <property type="match status" value="1"/>
</dbReference>
<dbReference type="Proteomes" id="UP000309454">
    <property type="component" value="Unassembled WGS sequence"/>
</dbReference>
<dbReference type="InterPro" id="IPR058240">
    <property type="entry name" value="rSAM_sf"/>
</dbReference>
<comment type="caution">
    <text evidence="4">The sequence shown here is derived from an EMBL/GenBank/DDBJ whole genome shotgun (WGS) entry which is preliminary data.</text>
</comment>
<keyword evidence="5" id="KW-1185">Reference proteome</keyword>
<feature type="domain" description="PDZ" evidence="2">
    <location>
        <begin position="25"/>
        <end position="60"/>
    </location>
</feature>
<reference evidence="4 5" key="1">
    <citation type="submission" date="2019-04" db="EMBL/GenBank/DDBJ databases">
        <title>Microbes associate with the intestines of laboratory mice.</title>
        <authorList>
            <person name="Navarre W."/>
            <person name="Wong E."/>
            <person name="Huang K.C."/>
            <person name="Tropini C."/>
            <person name="Ng K."/>
            <person name="Yu B."/>
        </authorList>
    </citation>
    <scope>NUCLEOTIDE SEQUENCE [LARGE SCALE GENOMIC DNA]</scope>
    <source>
        <strain evidence="4 5">NM48_B13</strain>
    </source>
</reference>
<dbReference type="Pfam" id="PF19238">
    <property type="entry name" value="Radical_SAM_2"/>
    <property type="match status" value="1"/>
</dbReference>
<dbReference type="InterPro" id="IPR007549">
    <property type="entry name" value="DUF512"/>
</dbReference>
<proteinExistence type="predicted"/>
<name>A0A4T9TJR1_9ACTN</name>
<organism evidence="4 5">
    <name type="scientific">Parvibacter caecicola</name>
    <dbReference type="NCBI Taxonomy" id="747645"/>
    <lineage>
        <taxon>Bacteria</taxon>
        <taxon>Bacillati</taxon>
        <taxon>Actinomycetota</taxon>
        <taxon>Coriobacteriia</taxon>
        <taxon>Coriobacteriales</taxon>
        <taxon>Coriobacteriaceae</taxon>
        <taxon>Parvibacter</taxon>
    </lineage>
</organism>
<feature type="domain" description="DUF512" evidence="1">
    <location>
        <begin position="237"/>
        <end position="446"/>
    </location>
</feature>
<dbReference type="OrthoDB" id="9774724at2"/>
<dbReference type="InterPro" id="IPR041489">
    <property type="entry name" value="PDZ_6"/>
</dbReference>